<evidence type="ECO:0000256" key="2">
    <source>
        <dbReference type="ARBA" id="ARBA00022840"/>
    </source>
</evidence>
<gene>
    <name evidence="7" type="primary">rapZ</name>
    <name evidence="7" type="ORF">J5W02_12435</name>
</gene>
<dbReference type="PANTHER" id="PTHR30448">
    <property type="entry name" value="RNASE ADAPTER PROTEIN RAPZ"/>
    <property type="match status" value="1"/>
</dbReference>
<dbReference type="InterPro" id="IPR027417">
    <property type="entry name" value="P-loop_NTPase"/>
</dbReference>
<evidence type="ECO:0000256" key="4">
    <source>
        <dbReference type="HAMAP-Rule" id="MF_00636"/>
    </source>
</evidence>
<evidence type="ECO:0000313" key="7">
    <source>
        <dbReference type="EMBL" id="MBW7573618.1"/>
    </source>
</evidence>
<dbReference type="RefSeq" id="WP_219966022.1">
    <property type="nucleotide sequence ID" value="NZ_JAGFNZ010000005.1"/>
</dbReference>
<evidence type="ECO:0000313" key="8">
    <source>
        <dbReference type="Proteomes" id="UP000719942"/>
    </source>
</evidence>
<evidence type="ECO:0000259" key="6">
    <source>
        <dbReference type="Pfam" id="PF22740"/>
    </source>
</evidence>
<dbReference type="Pfam" id="PF22740">
    <property type="entry name" value="PapZ_C"/>
    <property type="match status" value="1"/>
</dbReference>
<reference evidence="7 8" key="1">
    <citation type="submission" date="2021-03" db="EMBL/GenBank/DDBJ databases">
        <title>Caproiciproducens sp. nov. isolated from feces of cow.</title>
        <authorList>
            <person name="Choi J.-Y."/>
        </authorList>
    </citation>
    <scope>NUCLEOTIDE SEQUENCE [LARGE SCALE GENOMIC DNA]</scope>
    <source>
        <strain evidence="7 8">AGMB10547</strain>
    </source>
</reference>
<evidence type="ECO:0000256" key="1">
    <source>
        <dbReference type="ARBA" id="ARBA00022741"/>
    </source>
</evidence>
<feature type="binding site" evidence="4">
    <location>
        <begin position="59"/>
        <end position="62"/>
    </location>
    <ligand>
        <name>GTP</name>
        <dbReference type="ChEBI" id="CHEBI:37565"/>
    </ligand>
</feature>
<dbReference type="InterPro" id="IPR005337">
    <property type="entry name" value="RapZ-like"/>
</dbReference>
<evidence type="ECO:0000259" key="5">
    <source>
        <dbReference type="Pfam" id="PF03668"/>
    </source>
</evidence>
<dbReference type="Gene3D" id="3.40.50.300">
    <property type="entry name" value="P-loop containing nucleotide triphosphate hydrolases"/>
    <property type="match status" value="1"/>
</dbReference>
<proteinExistence type="inferred from homology"/>
<name>A0ABS7DQQ7_9FIRM</name>
<keyword evidence="1 4" id="KW-0547">Nucleotide-binding</keyword>
<dbReference type="InterPro" id="IPR053931">
    <property type="entry name" value="RapZ_C"/>
</dbReference>
<dbReference type="PIRSF" id="PIRSF005052">
    <property type="entry name" value="P-loopkin"/>
    <property type="match status" value="1"/>
</dbReference>
<dbReference type="Pfam" id="PF03668">
    <property type="entry name" value="RapZ-like_N"/>
    <property type="match status" value="1"/>
</dbReference>
<sequence length="286" mass="32570">MEFLIITGLSGAGKSRAIDALEDIGFYCVDNIPPKLIIAFYEMAKQAKGTLSRVAVVTDIRGGDMFSSLFETLDQMKSENKEYKILFLDANDFVLMNRFKETRRKHPLVENCLGSLEQAVKLERDVLKPVRECADYIIDTSYLSPAQLKERISSLFLGDSSDALMIHCVSFGFKYGIPAESDLVFDVRCLPNPYYVEELRNLTGLDEPVRSYVMKWEQTQGFIERFLNLIDYMIPLYCNEGKSQLVIAIGCTGGHHRSVALAQLLYNHLLEQNMRTSVNHRDIQKQ</sequence>
<comment type="caution">
    <text evidence="7">The sequence shown here is derived from an EMBL/GenBank/DDBJ whole genome shotgun (WGS) entry which is preliminary data.</text>
</comment>
<evidence type="ECO:0000256" key="3">
    <source>
        <dbReference type="ARBA" id="ARBA00023134"/>
    </source>
</evidence>
<accession>A0ABS7DQQ7</accession>
<feature type="domain" description="RapZ C-terminal" evidence="6">
    <location>
        <begin position="165"/>
        <end position="284"/>
    </location>
</feature>
<organism evidence="7 8">
    <name type="scientific">Caproiciproducens faecalis</name>
    <dbReference type="NCBI Taxonomy" id="2820301"/>
    <lineage>
        <taxon>Bacteria</taxon>
        <taxon>Bacillati</taxon>
        <taxon>Bacillota</taxon>
        <taxon>Clostridia</taxon>
        <taxon>Eubacteriales</taxon>
        <taxon>Acutalibacteraceae</taxon>
        <taxon>Caproiciproducens</taxon>
    </lineage>
</organism>
<dbReference type="HAMAP" id="MF_00636">
    <property type="entry name" value="RapZ_like"/>
    <property type="match status" value="1"/>
</dbReference>
<dbReference type="SUPFAM" id="SSF52540">
    <property type="entry name" value="P-loop containing nucleoside triphosphate hydrolases"/>
    <property type="match status" value="1"/>
</dbReference>
<keyword evidence="2 4" id="KW-0067">ATP-binding</keyword>
<keyword evidence="3 4" id="KW-0342">GTP-binding</keyword>
<dbReference type="Proteomes" id="UP000719942">
    <property type="component" value="Unassembled WGS sequence"/>
</dbReference>
<protein>
    <submittedName>
        <fullName evidence="7">RNase adapter RapZ</fullName>
    </submittedName>
</protein>
<dbReference type="EMBL" id="JAGFNZ010000005">
    <property type="protein sequence ID" value="MBW7573618.1"/>
    <property type="molecule type" value="Genomic_DNA"/>
</dbReference>
<dbReference type="NCBIfam" id="NF003828">
    <property type="entry name" value="PRK05416.1"/>
    <property type="match status" value="1"/>
</dbReference>
<dbReference type="PANTHER" id="PTHR30448:SF0">
    <property type="entry name" value="RNASE ADAPTER PROTEIN RAPZ"/>
    <property type="match status" value="1"/>
</dbReference>
<keyword evidence="8" id="KW-1185">Reference proteome</keyword>
<feature type="domain" description="RapZ-like N-terminal" evidence="5">
    <location>
        <begin position="1"/>
        <end position="159"/>
    </location>
</feature>
<dbReference type="InterPro" id="IPR053930">
    <property type="entry name" value="RapZ-like_N"/>
</dbReference>
<feature type="binding site" evidence="4">
    <location>
        <begin position="8"/>
        <end position="15"/>
    </location>
    <ligand>
        <name>ATP</name>
        <dbReference type="ChEBI" id="CHEBI:30616"/>
    </ligand>
</feature>